<organism evidence="2 3">
    <name type="scientific">Solirubrum puertoriconensis</name>
    <dbReference type="NCBI Taxonomy" id="1751427"/>
    <lineage>
        <taxon>Bacteria</taxon>
        <taxon>Pseudomonadati</taxon>
        <taxon>Bacteroidota</taxon>
        <taxon>Cytophagia</taxon>
        <taxon>Cytophagales</taxon>
    </lineage>
</organism>
<dbReference type="AlphaFoldDB" id="A0A9X0L570"/>
<dbReference type="GO" id="GO:0008800">
    <property type="term" value="F:beta-lactamase activity"/>
    <property type="evidence" value="ECO:0007669"/>
    <property type="project" value="InterPro"/>
</dbReference>
<sequence length="379" mass="42703">MAAVVHKAEQYELQVIYTRIERNAAGEPRFRQFSYRLNDKAYFNPASLVKLPVAMLSLEKLHAIQQQVPALSRNSIMATGVASRCQTAVPFATSADTNKVATLGNYIKRMLLVSDNQAYNRLYKFLGQQYLHQRLAAIGYPSVRITRRFASCDTAANRCTNPITFYSTAGNLLYHQPAACNSSPLRPALGRVTKGRGYYQAGKLVAQPYDFTTGNYLPLKVVNDLLRQVLFPRSADEALGINLTSADYEFLRTYLSSTPSESGFITYASPKYFPAYKKYLYYGRQQQAQPKPSLRIYNIVGMSYGYLADCAYFADEQSGIEFMLSAVLYVNKDEVINDGRYEYTSIGLPFLKNLGQAVYEYEKAHSHAFSNRRGEAGKR</sequence>
<name>A0A9X0L570_SOLP1</name>
<evidence type="ECO:0000313" key="2">
    <source>
        <dbReference type="EMBL" id="KUG08265.1"/>
    </source>
</evidence>
<dbReference type="SUPFAM" id="SSF56601">
    <property type="entry name" value="beta-lactamase/transpeptidase-like"/>
    <property type="match status" value="1"/>
</dbReference>
<accession>A0A9X0L570</accession>
<reference evidence="2 3" key="1">
    <citation type="submission" date="2015-11" db="EMBL/GenBank/DDBJ databases">
        <title>Solirubrum puertoriconensis gen. nov. an environmental bacteria isolated in Puerto Rico.</title>
        <authorList>
            <person name="Cuebas-Irizarry M.F."/>
            <person name="Montalvo-Rodriguez R."/>
        </authorList>
    </citation>
    <scope>NUCLEOTIDE SEQUENCE [LARGE SCALE GENOMIC DNA]</scope>
    <source>
        <strain evidence="2 3">MC1A</strain>
    </source>
</reference>
<dbReference type="Proteomes" id="UP000054223">
    <property type="component" value="Unassembled WGS sequence"/>
</dbReference>
<keyword evidence="3" id="KW-1185">Reference proteome</keyword>
<protein>
    <recommendedName>
        <fullName evidence="1">Beta-lactamase class A catalytic domain-containing protein</fullName>
    </recommendedName>
</protein>
<dbReference type="Gene3D" id="3.40.710.10">
    <property type="entry name" value="DD-peptidase/beta-lactamase superfamily"/>
    <property type="match status" value="1"/>
</dbReference>
<gene>
    <name evidence="2" type="ORF">ASU33_08775</name>
</gene>
<feature type="domain" description="Beta-lactamase class A catalytic" evidence="1">
    <location>
        <begin position="36"/>
        <end position="160"/>
    </location>
</feature>
<dbReference type="InterPro" id="IPR012338">
    <property type="entry name" value="Beta-lactam/transpept-like"/>
</dbReference>
<dbReference type="EMBL" id="LNAL01000006">
    <property type="protein sequence ID" value="KUG08265.1"/>
    <property type="molecule type" value="Genomic_DNA"/>
</dbReference>
<proteinExistence type="predicted"/>
<dbReference type="Pfam" id="PF13354">
    <property type="entry name" value="Beta-lactamase2"/>
    <property type="match status" value="1"/>
</dbReference>
<evidence type="ECO:0000313" key="3">
    <source>
        <dbReference type="Proteomes" id="UP000054223"/>
    </source>
</evidence>
<dbReference type="GO" id="GO:0030655">
    <property type="term" value="P:beta-lactam antibiotic catabolic process"/>
    <property type="evidence" value="ECO:0007669"/>
    <property type="project" value="InterPro"/>
</dbReference>
<evidence type="ECO:0000259" key="1">
    <source>
        <dbReference type="Pfam" id="PF13354"/>
    </source>
</evidence>
<comment type="caution">
    <text evidence="2">The sequence shown here is derived from an EMBL/GenBank/DDBJ whole genome shotgun (WGS) entry which is preliminary data.</text>
</comment>
<dbReference type="InterPro" id="IPR045155">
    <property type="entry name" value="Beta-lactam_cat"/>
</dbReference>